<dbReference type="InterPro" id="IPR027924">
    <property type="entry name" value="XkdF"/>
</dbReference>
<dbReference type="eggNOG" id="arCOG13487">
    <property type="taxonomic scope" value="Archaea"/>
</dbReference>
<feature type="compositionally biased region" description="Gly residues" evidence="1">
    <location>
        <begin position="435"/>
        <end position="444"/>
    </location>
</feature>
<dbReference type="EMBL" id="AOMB01000030">
    <property type="protein sequence ID" value="EMA38465.1"/>
    <property type="molecule type" value="Genomic_DNA"/>
</dbReference>
<proteinExistence type="predicted"/>
<dbReference type="PATRIC" id="fig|1132509.6.peg.2241"/>
<feature type="compositionally biased region" description="Basic and acidic residues" evidence="1">
    <location>
        <begin position="402"/>
        <end position="431"/>
    </location>
</feature>
<feature type="compositionally biased region" description="Polar residues" evidence="1">
    <location>
        <begin position="362"/>
        <end position="371"/>
    </location>
</feature>
<evidence type="ECO:0000313" key="4">
    <source>
        <dbReference type="Proteomes" id="UP000011566"/>
    </source>
</evidence>
<dbReference type="RefSeq" id="WP_007693392.1">
    <property type="nucleotide sequence ID" value="NZ_AJRK01000017.1"/>
</dbReference>
<evidence type="ECO:0000259" key="2">
    <source>
        <dbReference type="Pfam" id="PF14550"/>
    </source>
</evidence>
<dbReference type="Proteomes" id="UP000011566">
    <property type="component" value="Unassembled WGS sequence"/>
</dbReference>
<name>M0M242_9EURY</name>
<dbReference type="AlphaFoldDB" id="M0M242"/>
<feature type="compositionally biased region" description="Acidic residues" evidence="1">
    <location>
        <begin position="346"/>
        <end position="355"/>
    </location>
</feature>
<feature type="region of interest" description="Disordered" evidence="1">
    <location>
        <begin position="346"/>
        <end position="462"/>
    </location>
</feature>
<protein>
    <recommendedName>
        <fullName evidence="2">Phage-like element PBSX protein XkdF domain-containing protein</fullName>
    </recommendedName>
</protein>
<evidence type="ECO:0000256" key="1">
    <source>
        <dbReference type="SAM" id="MobiDB-lite"/>
    </source>
</evidence>
<feature type="domain" description="Phage-like element PBSX protein XkdF" evidence="2">
    <location>
        <begin position="15"/>
        <end position="121"/>
    </location>
</feature>
<accession>M0M242</accession>
<comment type="caution">
    <text evidence="3">The sequence shown here is derived from an EMBL/GenBank/DDBJ whole genome shotgun (WGS) entry which is preliminary data.</text>
</comment>
<evidence type="ECO:0000313" key="3">
    <source>
        <dbReference type="EMBL" id="EMA38465.1"/>
    </source>
</evidence>
<dbReference type="OrthoDB" id="204443at2157"/>
<dbReference type="Pfam" id="PF14550">
    <property type="entry name" value="Peptidase_S78_2"/>
    <property type="match status" value="1"/>
</dbReference>
<keyword evidence="4" id="KW-1185">Reference proteome</keyword>
<reference evidence="3 4" key="1">
    <citation type="journal article" date="2014" name="PLoS Genet.">
        <title>Phylogenetically driven sequencing of extremely halophilic archaea reveals strategies for static and dynamic osmo-response.</title>
        <authorList>
            <person name="Becker E.A."/>
            <person name="Seitzer P.M."/>
            <person name="Tritt A."/>
            <person name="Larsen D."/>
            <person name="Krusor M."/>
            <person name="Yao A.I."/>
            <person name="Wu D."/>
            <person name="Madern D."/>
            <person name="Eisen J.A."/>
            <person name="Darling A.E."/>
            <person name="Facciotti M.T."/>
        </authorList>
    </citation>
    <scope>NUCLEOTIDE SEQUENCE [LARGE SCALE GENOMIC DNA]</scope>
    <source>
        <strain evidence="3 4">100A6</strain>
    </source>
</reference>
<organism evidence="3 4">
    <name type="scientific">Halococcus hamelinensis 100A6</name>
    <dbReference type="NCBI Taxonomy" id="1132509"/>
    <lineage>
        <taxon>Archaea</taxon>
        <taxon>Methanobacteriati</taxon>
        <taxon>Methanobacteriota</taxon>
        <taxon>Stenosarchaea group</taxon>
        <taxon>Halobacteria</taxon>
        <taxon>Halobacteriales</taxon>
        <taxon>Halococcaceae</taxon>
        <taxon>Halococcus</taxon>
    </lineage>
</organism>
<gene>
    <name evidence="3" type="ORF">C447_09932</name>
</gene>
<sequence length="470" mass="51389">MNHSTPRHFSKTVAIKATDDEERTATGVVLTTNELDRQLDFLDADGVRSMFNPSPDDGVMHTKFPDGHAELTRNEVLDENEDIDGHAFKADDWVIQRHYTDDERWELVKSGVLSAYSIGGDVTDAEEYDDVDDLPDEVEIPDVVVPESVPDDYWPISKITNGSVSEISDVDIGAVPSASHAVVKSIGKNVLDQTDGRDEFLALMEQRGATEDGANDLYDYLEGIDKDYDMSKSAPDDATIGRRVKRMIGFGGDDPSFEKLAKDLTDEQGQLVQQAIDEFVEAQGESDVGTLRDWMWNKGDDLDPDVRTALEAALDEFYDDQYPNNQQVNSDFAEWVSSETDIELTIDMTDDDNPGGDDKSLPEQNAAQLEETNQKLDDVLEAIGKAGDGDGDGDGDGGGDGGDDKSLPEKNAEQIEDMTEKVGEVSKRVEQVVEQGGGGGGGSQQLGETNENETTSEKADILDIEQEIFG</sequence>